<name>A0A1J5PGT9_9ZZZZ</name>
<reference evidence="1" key="1">
    <citation type="submission" date="2016-10" db="EMBL/GenBank/DDBJ databases">
        <title>Sequence of Gallionella enrichment culture.</title>
        <authorList>
            <person name="Poehlein A."/>
            <person name="Muehling M."/>
            <person name="Daniel R."/>
        </authorList>
    </citation>
    <scope>NUCLEOTIDE SEQUENCE</scope>
</reference>
<evidence type="ECO:0000313" key="1">
    <source>
        <dbReference type="EMBL" id="OIQ70418.1"/>
    </source>
</evidence>
<gene>
    <name evidence="1" type="ORF">GALL_479720</name>
</gene>
<dbReference type="EMBL" id="MLJW01004215">
    <property type="protein sequence ID" value="OIQ70418.1"/>
    <property type="molecule type" value="Genomic_DNA"/>
</dbReference>
<accession>A0A1J5PGT9</accession>
<dbReference type="AlphaFoldDB" id="A0A1J5PGT9"/>
<comment type="caution">
    <text evidence="1">The sequence shown here is derived from an EMBL/GenBank/DDBJ whole genome shotgun (WGS) entry which is preliminary data.</text>
</comment>
<organism evidence="1">
    <name type="scientific">mine drainage metagenome</name>
    <dbReference type="NCBI Taxonomy" id="410659"/>
    <lineage>
        <taxon>unclassified sequences</taxon>
        <taxon>metagenomes</taxon>
        <taxon>ecological metagenomes</taxon>
    </lineage>
</organism>
<proteinExistence type="predicted"/>
<sequence>MQTKHHQIGLCHQGTLDIGVLALLGCDAEQLDASQRLQSLANLQTGGSGFTIDKDFLHSEFVKG</sequence>
<protein>
    <submittedName>
        <fullName evidence="1">Uncharacterized protein</fullName>
    </submittedName>
</protein>